<sequence>RRDGGDGGRDTLVVDAHPSGRGSEDIGAGDKARCGDGGDAPEEQDSRSDEVRGVGDFSDEGCVEVNPHELYPISNDRRIPLRRGQLTAQDPIYGG</sequence>
<gene>
    <name evidence="2" type="ORF">CTA1_10414</name>
</gene>
<evidence type="ECO:0000256" key="1">
    <source>
        <dbReference type="SAM" id="MobiDB-lite"/>
    </source>
</evidence>
<dbReference type="EMBL" id="PJEX01000005">
    <property type="protein sequence ID" value="TKW59722.1"/>
    <property type="molecule type" value="Genomic_DNA"/>
</dbReference>
<feature type="compositionally biased region" description="Basic and acidic residues" evidence="1">
    <location>
        <begin position="22"/>
        <end position="36"/>
    </location>
</feature>
<name>A0A4U6XUU8_9PEZI</name>
<feature type="compositionally biased region" description="Basic and acidic residues" evidence="1">
    <location>
        <begin position="44"/>
        <end position="53"/>
    </location>
</feature>
<feature type="region of interest" description="Disordered" evidence="1">
    <location>
        <begin position="1"/>
        <end position="60"/>
    </location>
</feature>
<reference evidence="2 3" key="1">
    <citation type="journal article" date="2019" name="PLoS ONE">
        <title>Comparative genome analysis indicates high evolutionary potential of pathogenicity genes in Colletotrichum tanaceti.</title>
        <authorList>
            <person name="Lelwala R.V."/>
            <person name="Korhonen P.K."/>
            <person name="Young N.D."/>
            <person name="Scott J.B."/>
            <person name="Ades P.A."/>
            <person name="Gasser R.B."/>
            <person name="Taylor P.W.J."/>
        </authorList>
    </citation>
    <scope>NUCLEOTIDE SEQUENCE [LARGE SCALE GENOMIC DNA]</scope>
    <source>
        <strain evidence="2">BRIP57314</strain>
    </source>
</reference>
<keyword evidence="3" id="KW-1185">Reference proteome</keyword>
<protein>
    <submittedName>
        <fullName evidence="2">Uncharacterized protein</fullName>
    </submittedName>
</protein>
<evidence type="ECO:0000313" key="2">
    <source>
        <dbReference type="EMBL" id="TKW59722.1"/>
    </source>
</evidence>
<proteinExistence type="predicted"/>
<dbReference type="AlphaFoldDB" id="A0A4U6XUU8"/>
<accession>A0A4U6XUU8</accession>
<organism evidence="2 3">
    <name type="scientific">Colletotrichum tanaceti</name>
    <dbReference type="NCBI Taxonomy" id="1306861"/>
    <lineage>
        <taxon>Eukaryota</taxon>
        <taxon>Fungi</taxon>
        <taxon>Dikarya</taxon>
        <taxon>Ascomycota</taxon>
        <taxon>Pezizomycotina</taxon>
        <taxon>Sordariomycetes</taxon>
        <taxon>Hypocreomycetidae</taxon>
        <taxon>Glomerellales</taxon>
        <taxon>Glomerellaceae</taxon>
        <taxon>Colletotrichum</taxon>
        <taxon>Colletotrichum destructivum species complex</taxon>
    </lineage>
</organism>
<dbReference type="Proteomes" id="UP000310108">
    <property type="component" value="Unassembled WGS sequence"/>
</dbReference>
<comment type="caution">
    <text evidence="2">The sequence shown here is derived from an EMBL/GenBank/DDBJ whole genome shotgun (WGS) entry which is preliminary data.</text>
</comment>
<evidence type="ECO:0000313" key="3">
    <source>
        <dbReference type="Proteomes" id="UP000310108"/>
    </source>
</evidence>
<feature type="non-terminal residue" evidence="2">
    <location>
        <position position="1"/>
    </location>
</feature>